<keyword evidence="5 10" id="KW-0698">rRNA processing</keyword>
<evidence type="ECO:0000256" key="10">
    <source>
        <dbReference type="RuleBase" id="RU368027"/>
    </source>
</evidence>
<feature type="compositionally biased region" description="Basic and acidic residues" evidence="11">
    <location>
        <begin position="294"/>
        <end position="311"/>
    </location>
</feature>
<feature type="region of interest" description="Disordered" evidence="11">
    <location>
        <begin position="272"/>
        <end position="311"/>
    </location>
</feature>
<dbReference type="InParanoid" id="A0A151GIA6"/>
<protein>
    <recommendedName>
        <fullName evidence="10">rRNA biogenesis protein RRP36</fullName>
    </recommendedName>
</protein>
<name>A0A151GIA6_DRECN</name>
<dbReference type="GeneID" id="63716458"/>
<evidence type="ECO:0000256" key="4">
    <source>
        <dbReference type="ARBA" id="ARBA00022517"/>
    </source>
</evidence>
<feature type="compositionally biased region" description="Basic and acidic residues" evidence="11">
    <location>
        <begin position="232"/>
        <end position="250"/>
    </location>
</feature>
<feature type="compositionally biased region" description="Basic and acidic residues" evidence="11">
    <location>
        <begin position="43"/>
        <end position="56"/>
    </location>
</feature>
<dbReference type="Pfam" id="PF06102">
    <property type="entry name" value="RRP36"/>
    <property type="match status" value="1"/>
</dbReference>
<comment type="subcellular location">
    <subcellularLocation>
        <location evidence="1 10">Nucleus</location>
        <location evidence="1 10">Nucleolus</location>
    </subcellularLocation>
</comment>
<feature type="region of interest" description="Disordered" evidence="11">
    <location>
        <begin position="226"/>
        <end position="254"/>
    </location>
</feature>
<evidence type="ECO:0000256" key="11">
    <source>
        <dbReference type="SAM" id="MobiDB-lite"/>
    </source>
</evidence>
<evidence type="ECO:0000256" key="8">
    <source>
        <dbReference type="ARBA" id="ARBA00023274"/>
    </source>
</evidence>
<feature type="compositionally biased region" description="Acidic residues" evidence="11">
    <location>
        <begin position="67"/>
        <end position="76"/>
    </location>
</feature>
<evidence type="ECO:0000256" key="5">
    <source>
        <dbReference type="ARBA" id="ARBA00022552"/>
    </source>
</evidence>
<evidence type="ECO:0000256" key="7">
    <source>
        <dbReference type="ARBA" id="ARBA00023242"/>
    </source>
</evidence>
<dbReference type="AlphaFoldDB" id="A0A151GIA6"/>
<dbReference type="PANTHER" id="PTHR21738:SF0">
    <property type="entry name" value="RIBOSOMAL RNA PROCESSING PROTEIN 36 HOMOLOG"/>
    <property type="match status" value="1"/>
</dbReference>
<keyword evidence="8 10" id="KW-0687">Ribonucleoprotein</keyword>
<keyword evidence="7 10" id="KW-0539">Nucleus</keyword>
<dbReference type="InterPro" id="IPR009292">
    <property type="entry name" value="RRP36"/>
</dbReference>
<keyword evidence="13" id="KW-1185">Reference proteome</keyword>
<evidence type="ECO:0000313" key="13">
    <source>
        <dbReference type="Proteomes" id="UP000076580"/>
    </source>
</evidence>
<dbReference type="GO" id="GO:0030686">
    <property type="term" value="C:90S preribosome"/>
    <property type="evidence" value="ECO:0007669"/>
    <property type="project" value="TreeGrafter"/>
</dbReference>
<evidence type="ECO:0000256" key="9">
    <source>
        <dbReference type="ARBA" id="ARBA00025053"/>
    </source>
</evidence>
<sequence length="311" mass="35673">MPPKRRLPSLGLDRRVRVRREDEWQPDTTLTDDESGSDVSEAAFDRDDGMRQRETSPSETSSGTASEGEEGSDEETAPVNISAVSFGALARAQASLPPPERRAKKAGAEMTEDDSNAKISIREPRKKEEKVKPPKRSSKHAPQEQSSKKPVSRRREILADPRRKFRDPRFDPPTGHFDESKSKKAYAFLDDYRDSEIADLRAQVKKTKDGDAKEVLKRQLLSMESKKKTRLRKEEAERVLAEHRQQEKDLVAQGKKPFYLKKSEQKKQMLTNRYESMSKGQVERAIERKRKKMAGKEKKELGALERVRSRR</sequence>
<comment type="similarity">
    <text evidence="2 10">Belongs to the RRP36 family.</text>
</comment>
<comment type="caution">
    <text evidence="12">The sequence shown here is derived from an EMBL/GenBank/DDBJ whole genome shotgun (WGS) entry which is preliminary data.</text>
</comment>
<keyword evidence="6" id="KW-0175">Coiled coil</keyword>
<dbReference type="EMBL" id="LAYC01000002">
    <property type="protein sequence ID" value="KYK56809.1"/>
    <property type="molecule type" value="Genomic_DNA"/>
</dbReference>
<evidence type="ECO:0000256" key="3">
    <source>
        <dbReference type="ARBA" id="ARBA00011167"/>
    </source>
</evidence>
<feature type="compositionally biased region" description="Basic and acidic residues" evidence="11">
    <location>
        <begin position="12"/>
        <end position="23"/>
    </location>
</feature>
<feature type="compositionally biased region" description="Basic and acidic residues" evidence="11">
    <location>
        <begin position="153"/>
        <end position="182"/>
    </location>
</feature>
<evidence type="ECO:0000256" key="6">
    <source>
        <dbReference type="ARBA" id="ARBA00023054"/>
    </source>
</evidence>
<feature type="compositionally biased region" description="Low complexity" evidence="11">
    <location>
        <begin position="57"/>
        <end position="66"/>
    </location>
</feature>
<dbReference type="STRING" id="98403.A0A151GIA6"/>
<dbReference type="RefSeq" id="XP_040656161.1">
    <property type="nucleotide sequence ID" value="XM_040801128.1"/>
</dbReference>
<dbReference type="GO" id="GO:0000462">
    <property type="term" value="P:maturation of SSU-rRNA from tricistronic rRNA transcript (SSU-rRNA, 5.8S rRNA, LSU-rRNA)"/>
    <property type="evidence" value="ECO:0007669"/>
    <property type="project" value="TreeGrafter"/>
</dbReference>
<comment type="function">
    <text evidence="9 10">Component of the 90S pre-ribosome involved in the maturation of rRNAs. Required for early cleavages of the pre-RNAs in the 40S ribosomal subunit maturation pathway.</text>
</comment>
<gene>
    <name evidence="12" type="ORF">DCS_03815</name>
</gene>
<dbReference type="Proteomes" id="UP000076580">
    <property type="component" value="Chromosome 02"/>
</dbReference>
<evidence type="ECO:0000256" key="1">
    <source>
        <dbReference type="ARBA" id="ARBA00004604"/>
    </source>
</evidence>
<evidence type="ECO:0000313" key="12">
    <source>
        <dbReference type="EMBL" id="KYK56809.1"/>
    </source>
</evidence>
<evidence type="ECO:0000256" key="2">
    <source>
        <dbReference type="ARBA" id="ARBA00009418"/>
    </source>
</evidence>
<reference evidence="12 13" key="1">
    <citation type="journal article" date="2016" name="Sci. Rep.">
        <title>Insights into Adaptations to a Near-Obligate Nematode Endoparasitic Lifestyle from the Finished Genome of Drechmeria coniospora.</title>
        <authorList>
            <person name="Zhang L."/>
            <person name="Zhou Z."/>
            <person name="Guo Q."/>
            <person name="Fokkens L."/>
            <person name="Miskei M."/>
            <person name="Pocsi I."/>
            <person name="Zhang W."/>
            <person name="Chen M."/>
            <person name="Wang L."/>
            <person name="Sun Y."/>
            <person name="Donzelli B.G."/>
            <person name="Gibson D.M."/>
            <person name="Nelson D.R."/>
            <person name="Luo J.G."/>
            <person name="Rep M."/>
            <person name="Liu H."/>
            <person name="Yang S."/>
            <person name="Wang J."/>
            <person name="Krasnoff S.B."/>
            <person name="Xu Y."/>
            <person name="Molnar I."/>
            <person name="Lin M."/>
        </authorList>
    </citation>
    <scope>NUCLEOTIDE SEQUENCE [LARGE SCALE GENOMIC DNA]</scope>
    <source>
        <strain evidence="12 13">ARSEF 6962</strain>
    </source>
</reference>
<organism evidence="12 13">
    <name type="scientific">Drechmeria coniospora</name>
    <name type="common">Nematophagous fungus</name>
    <name type="synonym">Meria coniospora</name>
    <dbReference type="NCBI Taxonomy" id="98403"/>
    <lineage>
        <taxon>Eukaryota</taxon>
        <taxon>Fungi</taxon>
        <taxon>Dikarya</taxon>
        <taxon>Ascomycota</taxon>
        <taxon>Pezizomycotina</taxon>
        <taxon>Sordariomycetes</taxon>
        <taxon>Hypocreomycetidae</taxon>
        <taxon>Hypocreales</taxon>
        <taxon>Ophiocordycipitaceae</taxon>
        <taxon>Drechmeria</taxon>
    </lineage>
</organism>
<dbReference type="PANTHER" id="PTHR21738">
    <property type="entry name" value="RIBOSOMAL RNA PROCESSING PROTEIN 36 HOMOLOG"/>
    <property type="match status" value="1"/>
</dbReference>
<accession>A0A151GIA6</accession>
<proteinExistence type="inferred from homology"/>
<keyword evidence="4 10" id="KW-0690">Ribosome biogenesis</keyword>
<dbReference type="GO" id="GO:0005730">
    <property type="term" value="C:nucleolus"/>
    <property type="evidence" value="ECO:0007669"/>
    <property type="project" value="UniProtKB-SubCell"/>
</dbReference>
<feature type="compositionally biased region" description="Basic and acidic residues" evidence="11">
    <location>
        <begin position="120"/>
        <end position="132"/>
    </location>
</feature>
<comment type="subunit">
    <text evidence="3 10">Associates with 90S and pre-40S pre-ribosomal particles.</text>
</comment>
<feature type="region of interest" description="Disordered" evidence="11">
    <location>
        <begin position="1"/>
        <end position="182"/>
    </location>
</feature>